<dbReference type="SUPFAM" id="SSF48008">
    <property type="entry name" value="GntR ligand-binding domain-like"/>
    <property type="match status" value="1"/>
</dbReference>
<dbReference type="SMART" id="SM00345">
    <property type="entry name" value="HTH_GNTR"/>
    <property type="match status" value="1"/>
</dbReference>
<keyword evidence="1" id="KW-0805">Transcription regulation</keyword>
<dbReference type="InterPro" id="IPR036390">
    <property type="entry name" value="WH_DNA-bd_sf"/>
</dbReference>
<dbReference type="EMBL" id="FOZW01000009">
    <property type="protein sequence ID" value="SFT06025.1"/>
    <property type="molecule type" value="Genomic_DNA"/>
</dbReference>
<evidence type="ECO:0000256" key="3">
    <source>
        <dbReference type="ARBA" id="ARBA00023163"/>
    </source>
</evidence>
<dbReference type="InterPro" id="IPR008920">
    <property type="entry name" value="TF_FadR/GntR_C"/>
</dbReference>
<dbReference type="PANTHER" id="PTHR43537">
    <property type="entry name" value="TRANSCRIPTIONAL REGULATOR, GNTR FAMILY"/>
    <property type="match status" value="1"/>
</dbReference>
<gene>
    <name evidence="5" type="ORF">SAMN04488050_10987</name>
</gene>
<dbReference type="SMART" id="SM00895">
    <property type="entry name" value="FCD"/>
    <property type="match status" value="1"/>
</dbReference>
<keyword evidence="6" id="KW-1185">Reference proteome</keyword>
<sequence>MRVSTVTDESTEEPAQSNVERVYDLVRDLAIRFELRPGERVNEVALARQLQVSRTPLREALNRLTADGFLDCRTGKGFFRRNLEVKEIFDLYEFRQKIEIAGSELAAERADPTKVQELRDFLEISRRDDPERTVEDLVALDEQFHEMLAALSGNGEIVETLRRINARIRFVRWVAMENDRRSHTQCEHVAILDAVASGRPAEARQILQHHIDARLEQITEAIRNSYAQIYMNGTRAEAQ</sequence>
<proteinExistence type="predicted"/>
<dbReference type="Pfam" id="PF00392">
    <property type="entry name" value="GntR"/>
    <property type="match status" value="1"/>
</dbReference>
<dbReference type="GO" id="GO:0003677">
    <property type="term" value="F:DNA binding"/>
    <property type="evidence" value="ECO:0007669"/>
    <property type="project" value="UniProtKB-KW"/>
</dbReference>
<accession>A0A1I6UX71</accession>
<dbReference type="PRINTS" id="PR00035">
    <property type="entry name" value="HTHGNTR"/>
</dbReference>
<evidence type="ECO:0000256" key="1">
    <source>
        <dbReference type="ARBA" id="ARBA00023015"/>
    </source>
</evidence>
<evidence type="ECO:0000313" key="5">
    <source>
        <dbReference type="EMBL" id="SFT06025.1"/>
    </source>
</evidence>
<dbReference type="AlphaFoldDB" id="A0A1I6UX71"/>
<feature type="domain" description="HTH gntR-type" evidence="4">
    <location>
        <begin position="16"/>
        <end position="83"/>
    </location>
</feature>
<name>A0A1I6UX71_9RHOB</name>
<dbReference type="PANTHER" id="PTHR43537:SF45">
    <property type="entry name" value="GNTR FAMILY REGULATORY PROTEIN"/>
    <property type="match status" value="1"/>
</dbReference>
<keyword evidence="3" id="KW-0804">Transcription</keyword>
<dbReference type="SUPFAM" id="SSF46785">
    <property type="entry name" value="Winged helix' DNA-binding domain"/>
    <property type="match status" value="1"/>
</dbReference>
<evidence type="ECO:0000313" key="6">
    <source>
        <dbReference type="Proteomes" id="UP000199392"/>
    </source>
</evidence>
<dbReference type="GO" id="GO:0003700">
    <property type="term" value="F:DNA-binding transcription factor activity"/>
    <property type="evidence" value="ECO:0007669"/>
    <property type="project" value="InterPro"/>
</dbReference>
<reference evidence="6" key="1">
    <citation type="submission" date="2016-10" db="EMBL/GenBank/DDBJ databases">
        <authorList>
            <person name="Varghese N."/>
            <person name="Submissions S."/>
        </authorList>
    </citation>
    <scope>NUCLEOTIDE SEQUENCE [LARGE SCALE GENOMIC DNA]</scope>
    <source>
        <strain evidence="6">DSM 26894</strain>
    </source>
</reference>
<evidence type="ECO:0000256" key="2">
    <source>
        <dbReference type="ARBA" id="ARBA00023125"/>
    </source>
</evidence>
<dbReference type="OrthoDB" id="7620579at2"/>
<keyword evidence="2" id="KW-0238">DNA-binding</keyword>
<dbReference type="InterPro" id="IPR000524">
    <property type="entry name" value="Tscrpt_reg_HTH_GntR"/>
</dbReference>
<dbReference type="Gene3D" id="1.10.10.10">
    <property type="entry name" value="Winged helix-like DNA-binding domain superfamily/Winged helix DNA-binding domain"/>
    <property type="match status" value="1"/>
</dbReference>
<dbReference type="STRING" id="311180.SAMN04488050_10987"/>
<dbReference type="PROSITE" id="PS50949">
    <property type="entry name" value="HTH_GNTR"/>
    <property type="match status" value="1"/>
</dbReference>
<dbReference type="InterPro" id="IPR011711">
    <property type="entry name" value="GntR_C"/>
</dbReference>
<organism evidence="5 6">
    <name type="scientific">Alloyangia pacifica</name>
    <dbReference type="NCBI Taxonomy" id="311180"/>
    <lineage>
        <taxon>Bacteria</taxon>
        <taxon>Pseudomonadati</taxon>
        <taxon>Pseudomonadota</taxon>
        <taxon>Alphaproteobacteria</taxon>
        <taxon>Rhodobacterales</taxon>
        <taxon>Roseobacteraceae</taxon>
        <taxon>Alloyangia</taxon>
    </lineage>
</organism>
<dbReference type="InterPro" id="IPR036388">
    <property type="entry name" value="WH-like_DNA-bd_sf"/>
</dbReference>
<evidence type="ECO:0000259" key="4">
    <source>
        <dbReference type="PROSITE" id="PS50949"/>
    </source>
</evidence>
<dbReference type="Gene3D" id="1.20.120.530">
    <property type="entry name" value="GntR ligand-binding domain-like"/>
    <property type="match status" value="1"/>
</dbReference>
<dbReference type="CDD" id="cd07377">
    <property type="entry name" value="WHTH_GntR"/>
    <property type="match status" value="1"/>
</dbReference>
<dbReference type="Proteomes" id="UP000199392">
    <property type="component" value="Unassembled WGS sequence"/>
</dbReference>
<protein>
    <submittedName>
        <fullName evidence="5">Transcriptional regulator, GntR family</fullName>
    </submittedName>
</protein>
<dbReference type="Pfam" id="PF07729">
    <property type="entry name" value="FCD"/>
    <property type="match status" value="1"/>
</dbReference>